<evidence type="ECO:0000256" key="13">
    <source>
        <dbReference type="ARBA" id="ARBA00023180"/>
    </source>
</evidence>
<keyword evidence="8" id="KW-0418">Kinase</keyword>
<keyword evidence="3" id="KW-0808">Transferase</keyword>
<keyword evidence="6" id="KW-0677">Repeat</keyword>
<dbReference type="PROSITE" id="PS00108">
    <property type="entry name" value="PROTEIN_KINASE_ST"/>
    <property type="match status" value="1"/>
</dbReference>
<dbReference type="CDD" id="cd23509">
    <property type="entry name" value="Gnk2-like"/>
    <property type="match status" value="2"/>
</dbReference>
<keyword evidence="9" id="KW-0067">ATP-binding</keyword>
<evidence type="ECO:0000256" key="11">
    <source>
        <dbReference type="ARBA" id="ARBA00023136"/>
    </source>
</evidence>
<accession>A0A368PW23</accession>
<dbReference type="Pfam" id="PF01657">
    <property type="entry name" value="Stress-antifung"/>
    <property type="match status" value="2"/>
</dbReference>
<reference evidence="17" key="2">
    <citation type="submission" date="2015-07" db="EMBL/GenBank/DDBJ databases">
        <authorList>
            <person name="Noorani M."/>
        </authorList>
    </citation>
    <scope>NUCLEOTIDE SEQUENCE</scope>
    <source>
        <strain evidence="17">Yugu1</strain>
    </source>
</reference>
<dbReference type="InterPro" id="IPR000719">
    <property type="entry name" value="Prot_kinase_dom"/>
</dbReference>
<evidence type="ECO:0000313" key="17">
    <source>
        <dbReference type="EMBL" id="RCV09180.1"/>
    </source>
</evidence>
<dbReference type="GO" id="GO:0005524">
    <property type="term" value="F:ATP binding"/>
    <property type="evidence" value="ECO:0007669"/>
    <property type="project" value="UniProtKB-KW"/>
</dbReference>
<dbReference type="Pfam" id="PF07714">
    <property type="entry name" value="PK_Tyr_Ser-Thr"/>
    <property type="match status" value="1"/>
</dbReference>
<evidence type="ECO:0000259" key="15">
    <source>
        <dbReference type="PROSITE" id="PS50011"/>
    </source>
</evidence>
<evidence type="ECO:0000256" key="5">
    <source>
        <dbReference type="ARBA" id="ARBA00022729"/>
    </source>
</evidence>
<dbReference type="GO" id="GO:0004674">
    <property type="term" value="F:protein serine/threonine kinase activity"/>
    <property type="evidence" value="ECO:0007669"/>
    <property type="project" value="UniProtKB-KW"/>
</dbReference>
<name>A0A368PW23_SETIT</name>
<dbReference type="PANTHER" id="PTHR27002">
    <property type="entry name" value="RECEPTOR-LIKE SERINE/THREONINE-PROTEIN KINASE SD1-8"/>
    <property type="match status" value="1"/>
</dbReference>
<dbReference type="PANTHER" id="PTHR27002:SF935">
    <property type="entry name" value="OS11G0681400 PROTEIN"/>
    <property type="match status" value="1"/>
</dbReference>
<dbReference type="AlphaFoldDB" id="A0A368PW23"/>
<dbReference type="PROSITE" id="PS50011">
    <property type="entry name" value="PROTEIN_KINASE_DOM"/>
    <property type="match status" value="1"/>
</dbReference>
<keyword evidence="7" id="KW-0547">Nucleotide-binding</keyword>
<dbReference type="InterPro" id="IPR021820">
    <property type="entry name" value="S-locus_recpt_kinase_C"/>
</dbReference>
<dbReference type="Gene3D" id="3.30.200.20">
    <property type="entry name" value="Phosphorylase Kinase, domain 1"/>
    <property type="match status" value="1"/>
</dbReference>
<evidence type="ECO:0000256" key="8">
    <source>
        <dbReference type="ARBA" id="ARBA00022777"/>
    </source>
</evidence>
<dbReference type="Gene3D" id="3.30.430.20">
    <property type="entry name" value="Gnk2 domain, C-X8-C-X2-C motif"/>
    <property type="match status" value="2"/>
</dbReference>
<dbReference type="FunFam" id="3.30.430.20:FF:000004">
    <property type="entry name" value="Receptor-like serine-threonine protein kinase"/>
    <property type="match status" value="1"/>
</dbReference>
<evidence type="ECO:0000256" key="7">
    <source>
        <dbReference type="ARBA" id="ARBA00022741"/>
    </source>
</evidence>
<dbReference type="SMART" id="SM00220">
    <property type="entry name" value="S_TKc"/>
    <property type="match status" value="1"/>
</dbReference>
<dbReference type="InterPro" id="IPR001245">
    <property type="entry name" value="Ser-Thr/Tyr_kinase_cat_dom"/>
</dbReference>
<proteinExistence type="predicted"/>
<evidence type="ECO:0000256" key="1">
    <source>
        <dbReference type="ARBA" id="ARBA00004167"/>
    </source>
</evidence>
<evidence type="ECO:0000256" key="10">
    <source>
        <dbReference type="ARBA" id="ARBA00022989"/>
    </source>
</evidence>
<dbReference type="Pfam" id="PF11883">
    <property type="entry name" value="DUF3403"/>
    <property type="match status" value="1"/>
</dbReference>
<feature type="domain" description="Protein kinase" evidence="15">
    <location>
        <begin position="257"/>
        <end position="577"/>
    </location>
</feature>
<feature type="chain" id="PRO_5016595102" evidence="14">
    <location>
        <begin position="20"/>
        <end position="607"/>
    </location>
</feature>
<dbReference type="OrthoDB" id="663250at2759"/>
<keyword evidence="4" id="KW-0812">Transmembrane</keyword>
<keyword evidence="11" id="KW-0472">Membrane</keyword>
<dbReference type="EMBL" id="CM003529">
    <property type="protein sequence ID" value="RCV09180.1"/>
    <property type="molecule type" value="Genomic_DNA"/>
</dbReference>
<feature type="domain" description="Gnk2-homologous" evidence="16">
    <location>
        <begin position="147"/>
        <end position="255"/>
    </location>
</feature>
<dbReference type="FunFam" id="1.10.510.10:FF:000060">
    <property type="entry name" value="G-type lectin S-receptor-like serine/threonine-protein kinase"/>
    <property type="match status" value="1"/>
</dbReference>
<keyword evidence="12" id="KW-1015">Disulfide bond</keyword>
<keyword evidence="13" id="KW-0325">Glycoprotein</keyword>
<dbReference type="FunFam" id="3.30.200.20:FF:001120">
    <property type="entry name" value="Putative DUF26-domain receptor-like protein kinase family protein"/>
    <property type="match status" value="1"/>
</dbReference>
<keyword evidence="2" id="KW-0723">Serine/threonine-protein kinase</keyword>
<dbReference type="GO" id="GO:0016020">
    <property type="term" value="C:membrane"/>
    <property type="evidence" value="ECO:0007669"/>
    <property type="project" value="UniProtKB-SubCell"/>
</dbReference>
<evidence type="ECO:0000256" key="4">
    <source>
        <dbReference type="ARBA" id="ARBA00022692"/>
    </source>
</evidence>
<evidence type="ECO:0000256" key="3">
    <source>
        <dbReference type="ARBA" id="ARBA00022679"/>
    </source>
</evidence>
<sequence length="607" mass="66630">MSMIGMVLLIVTSAATVAAQPWEVCGTTGKYAAGSTYQANLDLLSAALPSNASSTGLFAKGSAGAAPDAVHGLALCRGDLNASACRTCVADAFQGARRRCALTKDATVFYDTCLLRFSDQDFLGLDYSNRSHGLAVAVDRPVMPTEATLTGWDGYSSNAFIAQQVNKLLNGTVRQLFSSTTTANRYAATGRLGDIDGSNTIMPLYAYAQCAPDSTDDLCHYCLQNFSDLAMANIGRRAGRVLGLRCNLRYEEYQFYSHFTWINGDGTLNPATPPPSPTPEPAPLPPTPIVLPPTHRQRKSYTKCQNTGQFPDGLEVAVKRLASHSRQGFTEFRNEIQLIAKLQHTNLVRLLGCCYQGEERILVYEYLPNKSLDFFIFDKTRSALIDWGKRLAIVEGIAQGLLYLHKHSRLRVVHRDLKTSNILLDREMNPKISDFGLAKTFSTDDIEGNTRRIVGTYGYMAPEYASEGLFSIKSDVFSFGVLTLEIISGERTSSFHRNGEFINLIGHAWKLWKDGLWLQLVDASLVVACHTSSIMRCINIALLCVQENAAERPTMSDVVAMLSSETMALPEPKHPAYFHVRMRNAEAPAAVMPSSVNDITMSALDGR</sequence>
<protein>
    <submittedName>
        <fullName evidence="17">Uncharacterized protein</fullName>
    </submittedName>
</protein>
<evidence type="ECO:0000256" key="9">
    <source>
        <dbReference type="ARBA" id="ARBA00022840"/>
    </source>
</evidence>
<reference evidence="17" key="1">
    <citation type="journal article" date="2012" name="Nat. Biotechnol.">
        <title>Reference genome sequence of the model plant Setaria.</title>
        <authorList>
            <person name="Bennetzen J.L."/>
            <person name="Schmutz J."/>
            <person name="Wang H."/>
            <person name="Percifield R."/>
            <person name="Hawkins J."/>
            <person name="Pontaroli A.C."/>
            <person name="Estep M."/>
            <person name="Feng L."/>
            <person name="Vaughn J.N."/>
            <person name="Grimwood J."/>
            <person name="Jenkins J."/>
            <person name="Barry K."/>
            <person name="Lindquist E."/>
            <person name="Hellsten U."/>
            <person name="Deshpande S."/>
            <person name="Wang X."/>
            <person name="Wu X."/>
            <person name="Mitros T."/>
            <person name="Triplett J."/>
            <person name="Yang X."/>
            <person name="Ye C.Y."/>
            <person name="Mauro-Herrera M."/>
            <person name="Wang L."/>
            <person name="Li P."/>
            <person name="Sharma M."/>
            <person name="Sharma R."/>
            <person name="Ronald P.C."/>
            <person name="Panaud O."/>
            <person name="Kellogg E.A."/>
            <person name="Brutnell T.P."/>
            <person name="Doust A.N."/>
            <person name="Tuskan G.A."/>
            <person name="Rokhsar D."/>
            <person name="Devos K.M."/>
        </authorList>
    </citation>
    <scope>NUCLEOTIDE SEQUENCE [LARGE SCALE GENOMIC DNA]</scope>
    <source>
        <strain evidence="17">Yugu1</strain>
    </source>
</reference>
<evidence type="ECO:0000256" key="6">
    <source>
        <dbReference type="ARBA" id="ARBA00022737"/>
    </source>
</evidence>
<dbReference type="InterPro" id="IPR002902">
    <property type="entry name" value="GNK2"/>
</dbReference>
<gene>
    <name evidence="17" type="ORF">SETIT_2G006500v2</name>
</gene>
<feature type="domain" description="Gnk2-homologous" evidence="16">
    <location>
        <begin position="19"/>
        <end position="122"/>
    </location>
</feature>
<dbReference type="InterPro" id="IPR008271">
    <property type="entry name" value="Ser/Thr_kinase_AS"/>
</dbReference>
<dbReference type="InterPro" id="IPR011009">
    <property type="entry name" value="Kinase-like_dom_sf"/>
</dbReference>
<evidence type="ECO:0000256" key="14">
    <source>
        <dbReference type="SAM" id="SignalP"/>
    </source>
</evidence>
<evidence type="ECO:0000259" key="16">
    <source>
        <dbReference type="PROSITE" id="PS51473"/>
    </source>
</evidence>
<keyword evidence="10" id="KW-1133">Transmembrane helix</keyword>
<dbReference type="SUPFAM" id="SSF56112">
    <property type="entry name" value="Protein kinase-like (PK-like)"/>
    <property type="match status" value="1"/>
</dbReference>
<evidence type="ECO:0000256" key="12">
    <source>
        <dbReference type="ARBA" id="ARBA00023157"/>
    </source>
</evidence>
<dbReference type="Gene3D" id="1.10.510.10">
    <property type="entry name" value="Transferase(Phosphotransferase) domain 1"/>
    <property type="match status" value="1"/>
</dbReference>
<dbReference type="InterPro" id="IPR038408">
    <property type="entry name" value="GNK2_sf"/>
</dbReference>
<feature type="signal peptide" evidence="14">
    <location>
        <begin position="1"/>
        <end position="19"/>
    </location>
</feature>
<dbReference type="PROSITE" id="PS51473">
    <property type="entry name" value="GNK2"/>
    <property type="match status" value="2"/>
</dbReference>
<keyword evidence="5 14" id="KW-0732">Signal</keyword>
<organism evidence="17">
    <name type="scientific">Setaria italica</name>
    <name type="common">Foxtail millet</name>
    <name type="synonym">Panicum italicum</name>
    <dbReference type="NCBI Taxonomy" id="4555"/>
    <lineage>
        <taxon>Eukaryota</taxon>
        <taxon>Viridiplantae</taxon>
        <taxon>Streptophyta</taxon>
        <taxon>Embryophyta</taxon>
        <taxon>Tracheophyta</taxon>
        <taxon>Spermatophyta</taxon>
        <taxon>Magnoliopsida</taxon>
        <taxon>Liliopsida</taxon>
        <taxon>Poales</taxon>
        <taxon>Poaceae</taxon>
        <taxon>PACMAD clade</taxon>
        <taxon>Panicoideae</taxon>
        <taxon>Panicodae</taxon>
        <taxon>Paniceae</taxon>
        <taxon>Cenchrinae</taxon>
        <taxon>Setaria</taxon>
    </lineage>
</organism>
<evidence type="ECO:0000256" key="2">
    <source>
        <dbReference type="ARBA" id="ARBA00022527"/>
    </source>
</evidence>
<comment type="subcellular location">
    <subcellularLocation>
        <location evidence="1">Membrane</location>
        <topology evidence="1">Single-pass membrane protein</topology>
    </subcellularLocation>
</comment>